<sequence>MSSVSHFPFAGPTRVCITGTLRIGGHPITSARAVELLYLLVHEGPVLPKILVEDALYGGYCSRSSLWYPLKVCQDAGVDISYDRSRKAVVLKDDLEFDIDFAFDYLAEGNLEAALWMLGGWPGGKGSGSYTEQLTDRLRAAIADTPYGSSRSVLEDAYGMLDERRSA</sequence>
<dbReference type="EMBL" id="DXGC01000061">
    <property type="protein sequence ID" value="HIW91274.1"/>
    <property type="molecule type" value="Genomic_DNA"/>
</dbReference>
<name>A0A9D1UKI1_9CORY</name>
<accession>A0A9D1UKI1</accession>
<evidence type="ECO:0000313" key="2">
    <source>
        <dbReference type="Proteomes" id="UP000824190"/>
    </source>
</evidence>
<protein>
    <submittedName>
        <fullName evidence="1">Uncharacterized protein</fullName>
    </submittedName>
</protein>
<reference evidence="1" key="2">
    <citation type="submission" date="2021-04" db="EMBL/GenBank/DDBJ databases">
        <authorList>
            <person name="Gilroy R."/>
        </authorList>
    </citation>
    <scope>NUCLEOTIDE SEQUENCE</scope>
    <source>
        <strain evidence="1">CHK32-1732</strain>
    </source>
</reference>
<evidence type="ECO:0000313" key="1">
    <source>
        <dbReference type="EMBL" id="HIW91274.1"/>
    </source>
</evidence>
<dbReference type="AlphaFoldDB" id="A0A9D1UKI1"/>
<dbReference type="Proteomes" id="UP000824190">
    <property type="component" value="Unassembled WGS sequence"/>
</dbReference>
<comment type="caution">
    <text evidence="1">The sequence shown here is derived from an EMBL/GenBank/DDBJ whole genome shotgun (WGS) entry which is preliminary data.</text>
</comment>
<organism evidence="1 2">
    <name type="scientific">Candidatus Corynebacterium avicola</name>
    <dbReference type="NCBI Taxonomy" id="2838527"/>
    <lineage>
        <taxon>Bacteria</taxon>
        <taxon>Bacillati</taxon>
        <taxon>Actinomycetota</taxon>
        <taxon>Actinomycetes</taxon>
        <taxon>Mycobacteriales</taxon>
        <taxon>Corynebacteriaceae</taxon>
        <taxon>Corynebacterium</taxon>
    </lineage>
</organism>
<reference evidence="1" key="1">
    <citation type="journal article" date="2021" name="PeerJ">
        <title>Extensive microbial diversity within the chicken gut microbiome revealed by metagenomics and culture.</title>
        <authorList>
            <person name="Gilroy R."/>
            <person name="Ravi A."/>
            <person name="Getino M."/>
            <person name="Pursley I."/>
            <person name="Horton D.L."/>
            <person name="Alikhan N.F."/>
            <person name="Baker D."/>
            <person name="Gharbi K."/>
            <person name="Hall N."/>
            <person name="Watson M."/>
            <person name="Adriaenssens E.M."/>
            <person name="Foster-Nyarko E."/>
            <person name="Jarju S."/>
            <person name="Secka A."/>
            <person name="Antonio M."/>
            <person name="Oren A."/>
            <person name="Chaudhuri R.R."/>
            <person name="La Ragione R."/>
            <person name="Hildebrand F."/>
            <person name="Pallen M.J."/>
        </authorList>
    </citation>
    <scope>NUCLEOTIDE SEQUENCE</scope>
    <source>
        <strain evidence="1">CHK32-1732</strain>
    </source>
</reference>
<gene>
    <name evidence="1" type="ORF">H9870_06400</name>
</gene>
<proteinExistence type="predicted"/>